<dbReference type="GO" id="GO:0005886">
    <property type="term" value="C:plasma membrane"/>
    <property type="evidence" value="ECO:0007669"/>
    <property type="project" value="UniProtKB-SubCell"/>
</dbReference>
<organism evidence="7 8">
    <name type="scientific">Lacticaseibacillus sharpeae JCM 1186 = DSM 20505</name>
    <dbReference type="NCBI Taxonomy" id="1291052"/>
    <lineage>
        <taxon>Bacteria</taxon>
        <taxon>Bacillati</taxon>
        <taxon>Bacillota</taxon>
        <taxon>Bacilli</taxon>
        <taxon>Lactobacillales</taxon>
        <taxon>Lactobacillaceae</taxon>
        <taxon>Lacticaseibacillus</taxon>
    </lineage>
</organism>
<dbReference type="AlphaFoldDB" id="A0A0R1ZVX3"/>
<proteinExistence type="predicted"/>
<dbReference type="Pfam" id="PF02588">
    <property type="entry name" value="YitT_membrane"/>
    <property type="match status" value="1"/>
</dbReference>
<sequence>MGSKQARQLREVGLIVVGNVVMALGYAKWMVPNHIINGGVTSLSQIVNHYYPISIAMANNLWLAGLLLLTLIFLGREVFVKSLLSSIVYSISFTLFSMWPTRLNVTPLLDLLIASVLVAFGYFACLSSHSSTVGVDVFALIIQKYRPQTNLAATIRLFNYAILLVGLIAFGLWAVVYGLIFAFIYSHLLNLMLRRWAAPTE</sequence>
<dbReference type="InterPro" id="IPR003740">
    <property type="entry name" value="YitT"/>
</dbReference>
<keyword evidence="3 6" id="KW-0812">Transmembrane</keyword>
<evidence type="ECO:0000256" key="1">
    <source>
        <dbReference type="ARBA" id="ARBA00004651"/>
    </source>
</evidence>
<keyword evidence="5 6" id="KW-0472">Membrane</keyword>
<feature type="transmembrane region" description="Helical" evidence="6">
    <location>
        <begin position="12"/>
        <end position="31"/>
    </location>
</feature>
<evidence type="ECO:0000313" key="7">
    <source>
        <dbReference type="EMBL" id="KRM55187.1"/>
    </source>
</evidence>
<feature type="transmembrane region" description="Helical" evidence="6">
    <location>
        <begin position="111"/>
        <end position="139"/>
    </location>
</feature>
<dbReference type="OrthoDB" id="1655932at2"/>
<protein>
    <recommendedName>
        <fullName evidence="9">Integral membrane protein</fullName>
    </recommendedName>
</protein>
<dbReference type="RefSeq" id="WP_054677965.1">
    <property type="nucleotide sequence ID" value="NZ_AYYO01000030.1"/>
</dbReference>
<dbReference type="PATRIC" id="fig|1291052.5.peg.1667"/>
<evidence type="ECO:0000256" key="3">
    <source>
        <dbReference type="ARBA" id="ARBA00022692"/>
    </source>
</evidence>
<name>A0A0R1ZVX3_9LACO</name>
<feature type="transmembrane region" description="Helical" evidence="6">
    <location>
        <begin position="51"/>
        <end position="75"/>
    </location>
</feature>
<evidence type="ECO:0000313" key="8">
    <source>
        <dbReference type="Proteomes" id="UP000051679"/>
    </source>
</evidence>
<evidence type="ECO:0000256" key="2">
    <source>
        <dbReference type="ARBA" id="ARBA00022475"/>
    </source>
</evidence>
<evidence type="ECO:0000256" key="6">
    <source>
        <dbReference type="SAM" id="Phobius"/>
    </source>
</evidence>
<dbReference type="EMBL" id="AYYO01000030">
    <property type="protein sequence ID" value="KRM55187.1"/>
    <property type="molecule type" value="Genomic_DNA"/>
</dbReference>
<keyword evidence="4 6" id="KW-1133">Transmembrane helix</keyword>
<dbReference type="PANTHER" id="PTHR33545:SF5">
    <property type="entry name" value="UPF0750 MEMBRANE PROTEIN YITT"/>
    <property type="match status" value="1"/>
</dbReference>
<comment type="caution">
    <text evidence="7">The sequence shown here is derived from an EMBL/GenBank/DDBJ whole genome shotgun (WGS) entry which is preliminary data.</text>
</comment>
<dbReference type="Proteomes" id="UP000051679">
    <property type="component" value="Unassembled WGS sequence"/>
</dbReference>
<evidence type="ECO:0000256" key="4">
    <source>
        <dbReference type="ARBA" id="ARBA00022989"/>
    </source>
</evidence>
<comment type="subcellular location">
    <subcellularLocation>
        <location evidence="1">Cell membrane</location>
        <topology evidence="1">Multi-pass membrane protein</topology>
    </subcellularLocation>
</comment>
<evidence type="ECO:0008006" key="9">
    <source>
        <dbReference type="Google" id="ProtNLM"/>
    </source>
</evidence>
<evidence type="ECO:0000256" key="5">
    <source>
        <dbReference type="ARBA" id="ARBA00023136"/>
    </source>
</evidence>
<keyword evidence="8" id="KW-1185">Reference proteome</keyword>
<dbReference type="PANTHER" id="PTHR33545">
    <property type="entry name" value="UPF0750 MEMBRANE PROTEIN YITT-RELATED"/>
    <property type="match status" value="1"/>
</dbReference>
<feature type="transmembrane region" description="Helical" evidence="6">
    <location>
        <begin position="160"/>
        <end position="185"/>
    </location>
</feature>
<feature type="transmembrane region" description="Helical" evidence="6">
    <location>
        <begin position="82"/>
        <end position="99"/>
    </location>
</feature>
<accession>A0A0R1ZVX3</accession>
<reference evidence="7 8" key="1">
    <citation type="journal article" date="2015" name="Genome Announc.">
        <title>Expanding the biotechnology potential of lactobacilli through comparative genomics of 213 strains and associated genera.</title>
        <authorList>
            <person name="Sun Z."/>
            <person name="Harris H.M."/>
            <person name="McCann A."/>
            <person name="Guo C."/>
            <person name="Argimon S."/>
            <person name="Zhang W."/>
            <person name="Yang X."/>
            <person name="Jeffery I.B."/>
            <person name="Cooney J.C."/>
            <person name="Kagawa T.F."/>
            <person name="Liu W."/>
            <person name="Song Y."/>
            <person name="Salvetti E."/>
            <person name="Wrobel A."/>
            <person name="Rasinkangas P."/>
            <person name="Parkhill J."/>
            <person name="Rea M.C."/>
            <person name="O'Sullivan O."/>
            <person name="Ritari J."/>
            <person name="Douillard F.P."/>
            <person name="Paul Ross R."/>
            <person name="Yang R."/>
            <person name="Briner A.E."/>
            <person name="Felis G.E."/>
            <person name="de Vos W.M."/>
            <person name="Barrangou R."/>
            <person name="Klaenhammer T.R."/>
            <person name="Caufield P.W."/>
            <person name="Cui Y."/>
            <person name="Zhang H."/>
            <person name="O'Toole P.W."/>
        </authorList>
    </citation>
    <scope>NUCLEOTIDE SEQUENCE [LARGE SCALE GENOMIC DNA]</scope>
    <source>
        <strain evidence="7 8">DSM 20505</strain>
    </source>
</reference>
<dbReference type="STRING" id="1291052.FC18_GL001637"/>
<gene>
    <name evidence="7" type="ORF">FC18_GL001637</name>
</gene>
<keyword evidence="2" id="KW-1003">Cell membrane</keyword>
<dbReference type="InterPro" id="IPR051461">
    <property type="entry name" value="UPF0750_membrane"/>
</dbReference>